<feature type="region of interest" description="Disordered" evidence="1">
    <location>
        <begin position="279"/>
        <end position="303"/>
    </location>
</feature>
<proteinExistence type="predicted"/>
<evidence type="ECO:0008006" key="4">
    <source>
        <dbReference type="Google" id="ProtNLM"/>
    </source>
</evidence>
<reference evidence="3" key="1">
    <citation type="journal article" date="2017" name="bioRxiv">
        <title>Comparative analysis of the genomes of Stylophora pistillata and Acropora digitifera provides evidence for extensive differences between species of corals.</title>
        <authorList>
            <person name="Voolstra C.R."/>
            <person name="Li Y."/>
            <person name="Liew Y.J."/>
            <person name="Baumgarten S."/>
            <person name="Zoccola D."/>
            <person name="Flot J.-F."/>
            <person name="Tambutte S."/>
            <person name="Allemand D."/>
            <person name="Aranda M."/>
        </authorList>
    </citation>
    <scope>NUCLEOTIDE SEQUENCE [LARGE SCALE GENOMIC DNA]</scope>
</reference>
<dbReference type="OrthoDB" id="5967537at2759"/>
<feature type="compositionally biased region" description="Basic and acidic residues" evidence="1">
    <location>
        <begin position="230"/>
        <end position="241"/>
    </location>
</feature>
<feature type="region of interest" description="Disordered" evidence="1">
    <location>
        <begin position="218"/>
        <end position="241"/>
    </location>
</feature>
<evidence type="ECO:0000313" key="2">
    <source>
        <dbReference type="EMBL" id="PFX22521.1"/>
    </source>
</evidence>
<gene>
    <name evidence="2" type="ORF">AWC38_SpisGene12964</name>
</gene>
<dbReference type="InterPro" id="IPR036691">
    <property type="entry name" value="Endo/exonu/phosph_ase_sf"/>
</dbReference>
<feature type="compositionally biased region" description="Basic and acidic residues" evidence="1">
    <location>
        <begin position="279"/>
        <end position="293"/>
    </location>
</feature>
<dbReference type="Proteomes" id="UP000225706">
    <property type="component" value="Unassembled WGS sequence"/>
</dbReference>
<evidence type="ECO:0000313" key="3">
    <source>
        <dbReference type="Proteomes" id="UP000225706"/>
    </source>
</evidence>
<comment type="caution">
    <text evidence="2">The sequence shown here is derived from an EMBL/GenBank/DDBJ whole genome shotgun (WGS) entry which is preliminary data.</text>
</comment>
<dbReference type="SUPFAM" id="SSF56219">
    <property type="entry name" value="DNase I-like"/>
    <property type="match status" value="1"/>
</dbReference>
<dbReference type="EMBL" id="LSMT01000237">
    <property type="protein sequence ID" value="PFX22521.1"/>
    <property type="molecule type" value="Genomic_DNA"/>
</dbReference>
<evidence type="ECO:0000256" key="1">
    <source>
        <dbReference type="SAM" id="MobiDB-lite"/>
    </source>
</evidence>
<sequence length="303" mass="34041">MVIRFCLPVAELRGTYSIVTYAELILHDSHLLNFKQSDIASSLLIVGFGISCRHKFVELRGSSPSPTPPGEKLFRILSVTLEEKNSSENGLLSRISMVRLRPKRNPEADILAVSYHGTYKKTKEVRHSACKILLAFLDKVLEKNNISSYIIGGDFNFDTLEFELPSDVTVASYEMSPRLQEKQEKSSRFIPHKDNFIWFSKKVLKVSWSGPISFEDKNNLNSDLTEEDPEKVQEATNKKGTEAAEATDMFDHDPVVGFLIHSSPSKAVKNLSEEFKDMSLSDTSEGEKAHPATEKPTYGCFLS</sequence>
<protein>
    <recommendedName>
        <fullName evidence="4">Endonuclease/exonuclease/phosphatase domain-containing protein</fullName>
    </recommendedName>
</protein>
<dbReference type="Gene3D" id="3.60.10.10">
    <property type="entry name" value="Endonuclease/exonuclease/phosphatase"/>
    <property type="match status" value="1"/>
</dbReference>
<organism evidence="2 3">
    <name type="scientific">Stylophora pistillata</name>
    <name type="common">Smooth cauliflower coral</name>
    <dbReference type="NCBI Taxonomy" id="50429"/>
    <lineage>
        <taxon>Eukaryota</taxon>
        <taxon>Metazoa</taxon>
        <taxon>Cnidaria</taxon>
        <taxon>Anthozoa</taxon>
        <taxon>Hexacorallia</taxon>
        <taxon>Scleractinia</taxon>
        <taxon>Astrocoeniina</taxon>
        <taxon>Pocilloporidae</taxon>
        <taxon>Stylophora</taxon>
    </lineage>
</organism>
<dbReference type="AlphaFoldDB" id="A0A2B4RY24"/>
<keyword evidence="3" id="KW-1185">Reference proteome</keyword>
<name>A0A2B4RY24_STYPI</name>
<accession>A0A2B4RY24</accession>